<name>U4L6P7_PYROM</name>
<organism evidence="1 2">
    <name type="scientific">Pyronema omphalodes (strain CBS 100304)</name>
    <name type="common">Pyronema confluens</name>
    <dbReference type="NCBI Taxonomy" id="1076935"/>
    <lineage>
        <taxon>Eukaryota</taxon>
        <taxon>Fungi</taxon>
        <taxon>Dikarya</taxon>
        <taxon>Ascomycota</taxon>
        <taxon>Pezizomycotina</taxon>
        <taxon>Pezizomycetes</taxon>
        <taxon>Pezizales</taxon>
        <taxon>Pyronemataceae</taxon>
        <taxon>Pyronema</taxon>
    </lineage>
</organism>
<dbReference type="Proteomes" id="UP000018144">
    <property type="component" value="Unassembled WGS sequence"/>
</dbReference>
<dbReference type="EMBL" id="HF935778">
    <property type="protein sequence ID" value="CCX13089.1"/>
    <property type="molecule type" value="Genomic_DNA"/>
</dbReference>
<sequence>MKTRYTEVGKVFLLAWEIPLREISPEFWVAWVAGRE</sequence>
<proteinExistence type="predicted"/>
<reference evidence="1 2" key="1">
    <citation type="journal article" date="2013" name="PLoS Genet.">
        <title>The genome and development-dependent transcriptomes of Pyronema confluens: a window into fungal evolution.</title>
        <authorList>
            <person name="Traeger S."/>
            <person name="Altegoer F."/>
            <person name="Freitag M."/>
            <person name="Gabaldon T."/>
            <person name="Kempken F."/>
            <person name="Kumar A."/>
            <person name="Marcet-Houben M."/>
            <person name="Poggeler S."/>
            <person name="Stajich J.E."/>
            <person name="Nowrousian M."/>
        </authorList>
    </citation>
    <scope>NUCLEOTIDE SEQUENCE [LARGE SCALE GENOMIC DNA]</scope>
    <source>
        <strain evidence="2">CBS 100304</strain>
        <tissue evidence="1">Vegetative mycelium</tissue>
    </source>
</reference>
<evidence type="ECO:0000313" key="2">
    <source>
        <dbReference type="Proteomes" id="UP000018144"/>
    </source>
</evidence>
<accession>U4L6P7</accession>
<protein>
    <submittedName>
        <fullName evidence="1">Uncharacterized protein</fullName>
    </submittedName>
</protein>
<dbReference type="AlphaFoldDB" id="U4L6P7"/>
<keyword evidence="2" id="KW-1185">Reference proteome</keyword>
<gene>
    <name evidence="1" type="ORF">PCON_12682</name>
</gene>
<evidence type="ECO:0000313" key="1">
    <source>
        <dbReference type="EMBL" id="CCX13089.1"/>
    </source>
</evidence>